<evidence type="ECO:0000313" key="1">
    <source>
        <dbReference type="EMBL" id="QUI24912.1"/>
    </source>
</evidence>
<evidence type="ECO:0000313" key="2">
    <source>
        <dbReference type="Proteomes" id="UP000683246"/>
    </source>
</evidence>
<reference evidence="1" key="1">
    <citation type="submission" date="2020-07" db="EMBL/GenBank/DDBJ databases">
        <title>Vallitalea pronyensis genome.</title>
        <authorList>
            <person name="Postec A."/>
        </authorList>
    </citation>
    <scope>NUCLEOTIDE SEQUENCE</scope>
    <source>
        <strain evidence="1">FatNI3</strain>
    </source>
</reference>
<keyword evidence="2" id="KW-1185">Reference proteome</keyword>
<proteinExistence type="predicted"/>
<dbReference type="Proteomes" id="UP000683246">
    <property type="component" value="Chromosome"/>
</dbReference>
<dbReference type="RefSeq" id="WP_212695612.1">
    <property type="nucleotide sequence ID" value="NZ_CP058649.1"/>
</dbReference>
<dbReference type="KEGG" id="vpy:HZI73_22640"/>
<accession>A0A8J8SIX8</accession>
<gene>
    <name evidence="1" type="ORF">HZI73_22640</name>
</gene>
<protein>
    <submittedName>
        <fullName evidence="1">Uncharacterized protein</fullName>
    </submittedName>
</protein>
<sequence length="80" mass="9694">MEKYEEKVIKDNVLTEVYCNKCGKLIYDQHTKKKVDYLSLTKEWGYFSNKDMEIHSFDLCEECYDEFIESFKYPPSKTKK</sequence>
<name>A0A8J8SIX8_9FIRM</name>
<organism evidence="1 2">
    <name type="scientific">Vallitalea pronyensis</name>
    <dbReference type="NCBI Taxonomy" id="1348613"/>
    <lineage>
        <taxon>Bacteria</taxon>
        <taxon>Bacillati</taxon>
        <taxon>Bacillota</taxon>
        <taxon>Clostridia</taxon>
        <taxon>Lachnospirales</taxon>
        <taxon>Vallitaleaceae</taxon>
        <taxon>Vallitalea</taxon>
    </lineage>
</organism>
<dbReference type="EMBL" id="CP058649">
    <property type="protein sequence ID" value="QUI24912.1"/>
    <property type="molecule type" value="Genomic_DNA"/>
</dbReference>
<dbReference type="AlphaFoldDB" id="A0A8J8SIX8"/>